<dbReference type="PANTHER" id="PTHR41523:SF8">
    <property type="entry name" value="ETHYLENE RESPONSE SENSOR PROTEIN"/>
    <property type="match status" value="1"/>
</dbReference>
<feature type="domain" description="Signal transduction histidine kinase HWE region" evidence="8">
    <location>
        <begin position="137"/>
        <end position="218"/>
    </location>
</feature>
<evidence type="ECO:0000256" key="7">
    <source>
        <dbReference type="ARBA" id="ARBA00022840"/>
    </source>
</evidence>
<evidence type="ECO:0000256" key="5">
    <source>
        <dbReference type="ARBA" id="ARBA00022741"/>
    </source>
</evidence>
<dbReference type="OrthoDB" id="9816309at2"/>
<dbReference type="Proteomes" id="UP000238801">
    <property type="component" value="Unassembled WGS sequence"/>
</dbReference>
<evidence type="ECO:0000313" key="10">
    <source>
        <dbReference type="Proteomes" id="UP000238801"/>
    </source>
</evidence>
<evidence type="ECO:0000256" key="3">
    <source>
        <dbReference type="ARBA" id="ARBA00022553"/>
    </source>
</evidence>
<protein>
    <recommendedName>
        <fullName evidence="2">histidine kinase</fullName>
        <ecNumber evidence="2">2.7.13.3</ecNumber>
    </recommendedName>
</protein>
<sequence>MRYDPSTNPPRAGAFEAAPDILSAMHSGGVAAWRWRAGAMTATLDPLAMAWWGVGASEVAVEDLLARVDPADREETGRIWREAAEEGRPFVHAFRVDGRWIAARGDEPAEGEPFTAVFLDVTDMRRAREMQDLMLREMGHRIGNLFAVASATATIAAKGAHDAETLVADLRQRFAQLSGAFRMVARGEAGAALGPMLAVLLRPYADAGRLRVEVEGPALHQDEVTTLSLALHELATNAMKYGALSAPGGHVELTGGARGGRLELRWRERGGPVPEGVPEDQGLGRHLVDTAIAGRPGGRTRWRAPPGGIEVDLGFELCRGGG</sequence>
<dbReference type="SUPFAM" id="SSF55874">
    <property type="entry name" value="ATPase domain of HSP90 chaperone/DNA topoisomerase II/histidine kinase"/>
    <property type="match status" value="1"/>
</dbReference>
<keyword evidence="6 9" id="KW-0418">Kinase</keyword>
<evidence type="ECO:0000256" key="4">
    <source>
        <dbReference type="ARBA" id="ARBA00022679"/>
    </source>
</evidence>
<keyword evidence="10" id="KW-1185">Reference proteome</keyword>
<dbReference type="AlphaFoldDB" id="A0A2T0X1J7"/>
<dbReference type="Pfam" id="PF07536">
    <property type="entry name" value="HWE_HK"/>
    <property type="match status" value="1"/>
</dbReference>
<keyword evidence="7" id="KW-0067">ATP-binding</keyword>
<comment type="caution">
    <text evidence="9">The sequence shown here is derived from an EMBL/GenBank/DDBJ whole genome shotgun (WGS) entry which is preliminary data.</text>
</comment>
<name>A0A2T0X1J7_9RHOB</name>
<dbReference type="EMBL" id="PVTT01000002">
    <property type="protein sequence ID" value="PRY92734.1"/>
    <property type="molecule type" value="Genomic_DNA"/>
</dbReference>
<dbReference type="InterPro" id="IPR036890">
    <property type="entry name" value="HATPase_C_sf"/>
</dbReference>
<accession>A0A2T0X1J7</accession>
<reference evidence="9 10" key="1">
    <citation type="submission" date="2018-03" db="EMBL/GenBank/DDBJ databases">
        <title>Genomic Encyclopedia of Archaeal and Bacterial Type Strains, Phase II (KMG-II): from individual species to whole genera.</title>
        <authorList>
            <person name="Goeker M."/>
        </authorList>
    </citation>
    <scope>NUCLEOTIDE SEQUENCE [LARGE SCALE GENOMIC DNA]</scope>
    <source>
        <strain evidence="9 10">DSM 29318</strain>
    </source>
</reference>
<organism evidence="9 10">
    <name type="scientific">Hasllibacter halocynthiae</name>
    <dbReference type="NCBI Taxonomy" id="595589"/>
    <lineage>
        <taxon>Bacteria</taxon>
        <taxon>Pseudomonadati</taxon>
        <taxon>Pseudomonadota</taxon>
        <taxon>Alphaproteobacteria</taxon>
        <taxon>Rhodobacterales</taxon>
        <taxon>Roseobacteraceae</taxon>
        <taxon>Hasllibacter</taxon>
    </lineage>
</organism>
<dbReference type="InterPro" id="IPR011102">
    <property type="entry name" value="Sig_transdc_His_kinase_HWE"/>
</dbReference>
<comment type="catalytic activity">
    <reaction evidence="1">
        <text>ATP + protein L-histidine = ADP + protein N-phospho-L-histidine.</text>
        <dbReference type="EC" id="2.7.13.3"/>
    </reaction>
</comment>
<keyword evidence="4" id="KW-0808">Transferase</keyword>
<evidence type="ECO:0000259" key="8">
    <source>
        <dbReference type="SMART" id="SM00911"/>
    </source>
</evidence>
<evidence type="ECO:0000313" key="9">
    <source>
        <dbReference type="EMBL" id="PRY92734.1"/>
    </source>
</evidence>
<dbReference type="PANTHER" id="PTHR41523">
    <property type="entry name" value="TWO-COMPONENT SYSTEM SENSOR PROTEIN"/>
    <property type="match status" value="1"/>
</dbReference>
<dbReference type="Gene3D" id="3.30.565.10">
    <property type="entry name" value="Histidine kinase-like ATPase, C-terminal domain"/>
    <property type="match status" value="1"/>
</dbReference>
<proteinExistence type="predicted"/>
<dbReference type="RefSeq" id="WP_106160408.1">
    <property type="nucleotide sequence ID" value="NZ_PVTT01000002.1"/>
</dbReference>
<keyword evidence="3" id="KW-0597">Phosphoprotein</keyword>
<gene>
    <name evidence="9" type="ORF">BCF33_1588</name>
</gene>
<evidence type="ECO:0000256" key="6">
    <source>
        <dbReference type="ARBA" id="ARBA00022777"/>
    </source>
</evidence>
<evidence type="ECO:0000256" key="1">
    <source>
        <dbReference type="ARBA" id="ARBA00000085"/>
    </source>
</evidence>
<dbReference type="SMART" id="SM00911">
    <property type="entry name" value="HWE_HK"/>
    <property type="match status" value="1"/>
</dbReference>
<dbReference type="EC" id="2.7.13.3" evidence="2"/>
<dbReference type="GO" id="GO:0004673">
    <property type="term" value="F:protein histidine kinase activity"/>
    <property type="evidence" value="ECO:0007669"/>
    <property type="project" value="UniProtKB-EC"/>
</dbReference>
<keyword evidence="5" id="KW-0547">Nucleotide-binding</keyword>
<dbReference type="GO" id="GO:0005524">
    <property type="term" value="F:ATP binding"/>
    <property type="evidence" value="ECO:0007669"/>
    <property type="project" value="UniProtKB-KW"/>
</dbReference>
<evidence type="ECO:0000256" key="2">
    <source>
        <dbReference type="ARBA" id="ARBA00012438"/>
    </source>
</evidence>